<dbReference type="Proteomes" id="UP001232063">
    <property type="component" value="Unassembled WGS sequence"/>
</dbReference>
<dbReference type="EMBL" id="JASJOU010000018">
    <property type="protein sequence ID" value="MDJ1505794.1"/>
    <property type="molecule type" value="Genomic_DNA"/>
</dbReference>
<sequence>MVVNALYWSEGITKCESRSLSIPLQAGKRYYIEALHKEATSGDNLAVGWQTPLMATTATPVVIPGTCLSPYGISGAREVTADRENK</sequence>
<organism evidence="1 2">
    <name type="scientific">Xanthocytophaga agilis</name>
    <dbReference type="NCBI Taxonomy" id="3048010"/>
    <lineage>
        <taxon>Bacteria</taxon>
        <taxon>Pseudomonadati</taxon>
        <taxon>Bacteroidota</taxon>
        <taxon>Cytophagia</taxon>
        <taxon>Cytophagales</taxon>
        <taxon>Rhodocytophagaceae</taxon>
        <taxon>Xanthocytophaga</taxon>
    </lineage>
</organism>
<dbReference type="AlphaFoldDB" id="A0AAE3RCF1"/>
<keyword evidence="2" id="KW-1185">Reference proteome</keyword>
<proteinExistence type="predicted"/>
<evidence type="ECO:0008006" key="3">
    <source>
        <dbReference type="Google" id="ProtNLM"/>
    </source>
</evidence>
<accession>A0AAE3RCF1</accession>
<dbReference type="RefSeq" id="WP_314518218.1">
    <property type="nucleotide sequence ID" value="NZ_JASJOU010000018.1"/>
</dbReference>
<evidence type="ECO:0000313" key="1">
    <source>
        <dbReference type="EMBL" id="MDJ1505794.1"/>
    </source>
</evidence>
<gene>
    <name evidence="1" type="ORF">QNI22_34375</name>
</gene>
<evidence type="ECO:0000313" key="2">
    <source>
        <dbReference type="Proteomes" id="UP001232063"/>
    </source>
</evidence>
<name>A0AAE3RCF1_9BACT</name>
<reference evidence="1" key="1">
    <citation type="submission" date="2023-05" db="EMBL/GenBank/DDBJ databases">
        <authorList>
            <person name="Zhang X."/>
        </authorList>
    </citation>
    <scope>NUCLEOTIDE SEQUENCE</scope>
    <source>
        <strain evidence="1">BD1B2-1</strain>
    </source>
</reference>
<comment type="caution">
    <text evidence="1">The sequence shown here is derived from an EMBL/GenBank/DDBJ whole genome shotgun (WGS) entry which is preliminary data.</text>
</comment>
<protein>
    <recommendedName>
        <fullName evidence="3">PA14 domain-containing protein</fullName>
    </recommendedName>
</protein>